<dbReference type="Pfam" id="PF00560">
    <property type="entry name" value="LRR_1"/>
    <property type="match status" value="4"/>
</dbReference>
<feature type="domain" description="Protein kinase" evidence="8">
    <location>
        <begin position="668"/>
        <end position="911"/>
    </location>
</feature>
<keyword evidence="7" id="KW-0472">Membrane</keyword>
<organism evidence="9 10">
    <name type="scientific">Quercus rubra</name>
    <name type="common">Northern red oak</name>
    <name type="synonym">Quercus borealis</name>
    <dbReference type="NCBI Taxonomy" id="3512"/>
    <lineage>
        <taxon>Eukaryota</taxon>
        <taxon>Viridiplantae</taxon>
        <taxon>Streptophyta</taxon>
        <taxon>Embryophyta</taxon>
        <taxon>Tracheophyta</taxon>
        <taxon>Spermatophyta</taxon>
        <taxon>Magnoliopsida</taxon>
        <taxon>eudicotyledons</taxon>
        <taxon>Gunneridae</taxon>
        <taxon>Pentapetalae</taxon>
        <taxon>rosids</taxon>
        <taxon>fabids</taxon>
        <taxon>Fagales</taxon>
        <taxon>Fagaceae</taxon>
        <taxon>Quercus</taxon>
    </lineage>
</organism>
<dbReference type="Pfam" id="PF13855">
    <property type="entry name" value="LRR_8"/>
    <property type="match status" value="1"/>
</dbReference>
<dbReference type="PROSITE" id="PS51450">
    <property type="entry name" value="LRR"/>
    <property type="match status" value="1"/>
</dbReference>
<evidence type="ECO:0000313" key="10">
    <source>
        <dbReference type="Proteomes" id="UP001324115"/>
    </source>
</evidence>
<dbReference type="Gene3D" id="1.10.510.10">
    <property type="entry name" value="Transferase(Phosphotransferase) domain 1"/>
    <property type="match status" value="2"/>
</dbReference>
<dbReference type="Gene3D" id="3.30.200.20">
    <property type="entry name" value="Phosphorylase Kinase, domain 1"/>
    <property type="match status" value="1"/>
</dbReference>
<dbReference type="InterPro" id="IPR003591">
    <property type="entry name" value="Leu-rich_rpt_typical-subtyp"/>
</dbReference>
<reference evidence="9 10" key="1">
    <citation type="journal article" date="2023" name="G3 (Bethesda)">
        <title>A haplotype-resolved chromosome-scale genome for Quercus rubra L. provides insights into the genetics of adaptive traits for red oak species.</title>
        <authorList>
            <person name="Kapoor B."/>
            <person name="Jenkins J."/>
            <person name="Schmutz J."/>
            <person name="Zhebentyayeva T."/>
            <person name="Kuelheim C."/>
            <person name="Coggeshall M."/>
            <person name="Heim C."/>
            <person name="Lasky J.R."/>
            <person name="Leites L."/>
            <person name="Islam-Faridi N."/>
            <person name="Romero-Severson J."/>
            <person name="DeLeo V.L."/>
            <person name="Lucas S.M."/>
            <person name="Lazic D."/>
            <person name="Gailing O."/>
            <person name="Carlson J."/>
            <person name="Staton M."/>
        </authorList>
    </citation>
    <scope>NUCLEOTIDE SEQUENCE [LARGE SCALE GENOMIC DNA]</scope>
    <source>
        <strain evidence="9">Pseudo-F2</strain>
    </source>
</reference>
<name>A0AAN7E772_QUERU</name>
<evidence type="ECO:0000256" key="5">
    <source>
        <dbReference type="ARBA" id="ARBA00022737"/>
    </source>
</evidence>
<dbReference type="InterPro" id="IPR000719">
    <property type="entry name" value="Prot_kinase_dom"/>
</dbReference>
<evidence type="ECO:0000256" key="1">
    <source>
        <dbReference type="ARBA" id="ARBA00004167"/>
    </source>
</evidence>
<dbReference type="FunFam" id="3.80.10.10:FF:000129">
    <property type="entry name" value="Leucine-rich repeat receptor-like kinase"/>
    <property type="match status" value="1"/>
</dbReference>
<dbReference type="FunFam" id="3.30.200.20:FF:000661">
    <property type="entry name" value="Serine-threonine protein kinase plant-type"/>
    <property type="match status" value="1"/>
</dbReference>
<evidence type="ECO:0000256" key="6">
    <source>
        <dbReference type="ARBA" id="ARBA00022989"/>
    </source>
</evidence>
<dbReference type="FunFam" id="3.80.10.10:FF:000095">
    <property type="entry name" value="LRR receptor-like serine/threonine-protein kinase GSO1"/>
    <property type="match status" value="1"/>
</dbReference>
<comment type="caution">
    <text evidence="9">The sequence shown here is derived from an EMBL/GenBank/DDBJ whole genome shotgun (WGS) entry which is preliminary data.</text>
</comment>
<protein>
    <recommendedName>
        <fullName evidence="8">Protein kinase domain-containing protein</fullName>
    </recommendedName>
</protein>
<dbReference type="InterPro" id="IPR011009">
    <property type="entry name" value="Kinase-like_dom_sf"/>
</dbReference>
<dbReference type="SUPFAM" id="SSF56112">
    <property type="entry name" value="Protein kinase-like (PK-like)"/>
    <property type="match status" value="1"/>
</dbReference>
<dbReference type="PROSITE" id="PS50011">
    <property type="entry name" value="PROTEIN_KINASE_DOM"/>
    <property type="match status" value="1"/>
</dbReference>
<dbReference type="PANTHER" id="PTHR27008">
    <property type="entry name" value="OS04G0122200 PROTEIN"/>
    <property type="match status" value="1"/>
</dbReference>
<keyword evidence="5" id="KW-0677">Repeat</keyword>
<dbReference type="EMBL" id="JAXUIC010000011">
    <property type="protein sequence ID" value="KAK4564367.1"/>
    <property type="molecule type" value="Genomic_DNA"/>
</dbReference>
<sequence>MDSVLFWLWVYPAPSWSNSKIDAVTFVTPVDFTTRQLLTLFYYNYGRANMTWECCGSKNQLTNITTDQSALLALKDHVNDPHKTLASNWSTSTSVCNWIGITCGAKHFRVTTLNLSHMGLSGTIALHVGNLTFLSGLSFRDNNFHVSLPNELAALRRLEVVSFGMNNFSGLLPSWLGFLPKLQVLYAYANGFDGTIPESLCNSSSLQILHLSQKAQNMLSGEVPKSLGNYTSLEIIRLGDNYFTGEVPPEIMTLRNLTEVTLANNNLAGLIPSAIFNSSKIEVINLYMNNFSGHLPSSIGHWLPNLEVLYLWCNILEGIIPSSISNASMLTKLELDSNCFSGTIPNTLGNLWYLENLILENNFLARESSSLELSFLSSLTNFSLINIVLADNPLNGTLPTSIGNFSTSLEEFVASNCNIRGTIPMGIGMNDLQGLFLQHNKFQGSIPDGICQLRNLVELFLNHNKLFGLILACWGSLSKLQKLYLDSNKLTSIPSSFWSLNDILQISMSSNSLSSHLPLDVGNLGHATHIDMSWNQLSGDIQVIRGLDYFANLSLAHNKFKGPIPRSFGKLISMVCLDLSDNNLSGEIPKSLIKLTFLKYFNVSFNRLQALCGPPQLKVPPSETSNVGQSTIIVIVIDAKQKGQGDLLPLATWRRITYLELEQATNGFSESNFIGKGSFGSVYKGTLLDGTSISIKVFNLNIEGGFKSFEAECDVLCSIRHWNLVKIISSCSSIDFKALVLEYMPKESLKKWLYSHNQELDMLQRLNMMIDVASSFEYLHHGCPVPIVHCNEDSMAQTMTLATIGYMAPEYGSQGIISTRNDVYSYVILLIETFTRKNLIDEMFIGEMSLKVIEDIDANLLKRGEKNFNTKLDCMLFIMKLAMDCSTMAPEERLNMRVVVTALKNIKLKFLKDVGAD</sequence>
<keyword evidence="2" id="KW-0433">Leucine-rich repeat</keyword>
<dbReference type="InterPro" id="IPR032675">
    <property type="entry name" value="LRR_dom_sf"/>
</dbReference>
<accession>A0AAN7E772</accession>
<evidence type="ECO:0000256" key="4">
    <source>
        <dbReference type="ARBA" id="ARBA00022729"/>
    </source>
</evidence>
<keyword evidence="4" id="KW-0732">Signal</keyword>
<keyword evidence="3" id="KW-0812">Transmembrane</keyword>
<gene>
    <name evidence="9" type="ORF">RGQ29_006441</name>
</gene>
<dbReference type="FunFam" id="3.80.10.10:FF:000383">
    <property type="entry name" value="Leucine-rich repeat receptor protein kinase EMS1"/>
    <property type="match status" value="2"/>
</dbReference>
<proteinExistence type="predicted"/>
<dbReference type="Gene3D" id="3.80.10.10">
    <property type="entry name" value="Ribonuclease Inhibitor"/>
    <property type="match status" value="4"/>
</dbReference>
<dbReference type="GO" id="GO:0004672">
    <property type="term" value="F:protein kinase activity"/>
    <property type="evidence" value="ECO:0007669"/>
    <property type="project" value="InterPro"/>
</dbReference>
<dbReference type="InterPro" id="IPR001245">
    <property type="entry name" value="Ser-Thr/Tyr_kinase_cat_dom"/>
</dbReference>
<comment type="subcellular location">
    <subcellularLocation>
        <location evidence="1">Membrane</location>
        <topology evidence="1">Single-pass membrane protein</topology>
    </subcellularLocation>
</comment>
<dbReference type="InterPro" id="IPR013210">
    <property type="entry name" value="LRR_N_plant-typ"/>
</dbReference>
<dbReference type="AlphaFoldDB" id="A0AAN7E772"/>
<keyword evidence="10" id="KW-1185">Reference proteome</keyword>
<dbReference type="Pfam" id="PF07714">
    <property type="entry name" value="PK_Tyr_Ser-Thr"/>
    <property type="match status" value="2"/>
</dbReference>
<evidence type="ECO:0000256" key="2">
    <source>
        <dbReference type="ARBA" id="ARBA00022614"/>
    </source>
</evidence>
<evidence type="ECO:0000256" key="7">
    <source>
        <dbReference type="ARBA" id="ARBA00023136"/>
    </source>
</evidence>
<dbReference type="Proteomes" id="UP001324115">
    <property type="component" value="Unassembled WGS sequence"/>
</dbReference>
<dbReference type="SUPFAM" id="SSF52058">
    <property type="entry name" value="L domain-like"/>
    <property type="match status" value="1"/>
</dbReference>
<evidence type="ECO:0000259" key="8">
    <source>
        <dbReference type="PROSITE" id="PS50011"/>
    </source>
</evidence>
<evidence type="ECO:0000256" key="3">
    <source>
        <dbReference type="ARBA" id="ARBA00022692"/>
    </source>
</evidence>
<dbReference type="SMART" id="SM00369">
    <property type="entry name" value="LRR_TYP"/>
    <property type="match status" value="6"/>
</dbReference>
<dbReference type="SUPFAM" id="SSF52047">
    <property type="entry name" value="RNI-like"/>
    <property type="match status" value="1"/>
</dbReference>
<dbReference type="Pfam" id="PF08263">
    <property type="entry name" value="LRRNT_2"/>
    <property type="match status" value="1"/>
</dbReference>
<keyword evidence="6" id="KW-1133">Transmembrane helix</keyword>
<dbReference type="InterPro" id="IPR051809">
    <property type="entry name" value="Plant_receptor-like_S/T_kinase"/>
</dbReference>
<evidence type="ECO:0000313" key="9">
    <source>
        <dbReference type="EMBL" id="KAK4564367.1"/>
    </source>
</evidence>
<dbReference type="GO" id="GO:0016020">
    <property type="term" value="C:membrane"/>
    <property type="evidence" value="ECO:0007669"/>
    <property type="project" value="UniProtKB-SubCell"/>
</dbReference>
<dbReference type="InterPro" id="IPR001611">
    <property type="entry name" value="Leu-rich_rpt"/>
</dbReference>
<dbReference type="PANTHER" id="PTHR27008:SF497">
    <property type="entry name" value="OS11G0695000 PROTEIN"/>
    <property type="match status" value="1"/>
</dbReference>
<dbReference type="GO" id="GO:0005524">
    <property type="term" value="F:ATP binding"/>
    <property type="evidence" value="ECO:0007669"/>
    <property type="project" value="InterPro"/>
</dbReference>